<evidence type="ECO:0000313" key="2">
    <source>
        <dbReference type="Proteomes" id="UP001152531"/>
    </source>
</evidence>
<proteinExistence type="predicted"/>
<dbReference type="Proteomes" id="UP001152531">
    <property type="component" value="Unassembled WGS sequence"/>
</dbReference>
<reference evidence="1" key="1">
    <citation type="submission" date="2022-06" db="EMBL/GenBank/DDBJ databases">
        <authorList>
            <person name="Legras J.-L."/>
            <person name="Devillers H."/>
            <person name="Grondin C."/>
        </authorList>
    </citation>
    <scope>NUCLEOTIDE SEQUENCE</scope>
    <source>
        <strain evidence="1">CLIB 1444</strain>
    </source>
</reference>
<comment type="caution">
    <text evidence="1">The sequence shown here is derived from an EMBL/GenBank/DDBJ whole genome shotgun (WGS) entry which is preliminary data.</text>
</comment>
<evidence type="ECO:0000313" key="1">
    <source>
        <dbReference type="EMBL" id="CAH6723260.1"/>
    </source>
</evidence>
<name>A0ACA9YE18_9ASCO</name>
<keyword evidence="2" id="KW-1185">Reference proteome</keyword>
<sequence>MFIKKIIIQGFKTYKDTTVIDLISPEFNVVVGRNGSGKSNFFQAIRFVLSDAYTHMTREERQGLIHEGSGTVMSAYVEIIFDNVDRRLPISKDEVSLRRTIGLKKDDYSLDNKTATRSDIMNLLESAGFSRSNPYYIVPQGKITALTNSKDSERLTLLKDVSGAKIFELKLKESLKEMENSNLKRQRIDEALSSINERLSDLQLESDDLKQYQQVDKSRKIFEFNLFDREVTDIENRIRDLELEYHEDLDASQQFLQQLEDEEKQSNEKNEEINGLKTELKVKTIEKSQLDEYLNETLSSVTLKENEFNEKTQEFTLTKSKNRQIQSSIDKYKSLIHDTNENIIQYKPRLNELNEEEKKLKNKLVELSTQQRALYSKQNRFSKFNSKKERDQWLNKEIKRFTKDLNTKEYEMNRLSEKIAEKKNHIKDLDISKDNLTTKLNDYHHLKASQVSELKKSINELKSELNGLSDTRKTYWRDEIKHKSIKDSLVNDVNNATNIVNQTMDRLQVQGLNVIENLVKKLNLEDKVYGPLINLFSVSDKYKTAAEVIAGNSLFHVVVDTDETASMLMEYLIKEKMGRLTFIPLNRITANTYEYPDSTEHQCIPLIKKIKYTNSKITKVIQRVFGRTIVVSELTKGLELSKKYNLNAITLDGDGIESRGSLTGGFRDYKSSRLDAMKLKTRKMADFSRNEEALIDLERKLDQVNQQFTDKNNELTSKLKLLDELESNEIPLKQQLAQITNEIYNNHQDLKILGGNFDSLTTIKQNIVTNLSQLQQELGSEFTNDLSNEEIQHLNDLTSEINGQEDKLNKIVSESSEIESKLTQFESELLINYQPNLTKLTESLSSLDFDVEQANDELSRLKTQLNELNDNISTIVTEIESLNNEISLKQQFLDKSKKSQIKLMKKIEKLSKNLEVNFNKKTIYSNRKSELTKKISDIGILPEEAFDYEKFDGLTNDDLLSKLNLTNKELEKYAHINKKAIEQFDIFNNQRNDLLGRRQDLNESKKSIEKLIDDLKIQKHQAIKKSFDNVASNFTKIFETLVPLGTGKLIMERESQHPDEIDNYTGVSISVSFNSKHDEQQRIEQLSGGQKSLCAITLILSIQNCDPAPFYLFDEIDANLDTQYRKAVATMIKGLSGKAQFICTTFRPEMLMVADKFYGVTFNDRVSNVEEISREDARVFVEGSNPEVQTEVH</sequence>
<gene>
    <name evidence="1" type="ORF">CLIB1444_14S00144</name>
</gene>
<accession>A0ACA9YE18</accession>
<dbReference type="EMBL" id="CALSDN010000014">
    <property type="protein sequence ID" value="CAH6723260.1"/>
    <property type="molecule type" value="Genomic_DNA"/>
</dbReference>
<protein>
    <submittedName>
        <fullName evidence="1">Structural maintenance of chromosomes protein 3</fullName>
    </submittedName>
</protein>
<organism evidence="1 2">
    <name type="scientific">[Candida] jaroonii</name>
    <dbReference type="NCBI Taxonomy" id="467808"/>
    <lineage>
        <taxon>Eukaryota</taxon>
        <taxon>Fungi</taxon>
        <taxon>Dikarya</taxon>
        <taxon>Ascomycota</taxon>
        <taxon>Saccharomycotina</taxon>
        <taxon>Pichiomycetes</taxon>
        <taxon>Debaryomycetaceae</taxon>
        <taxon>Yamadazyma</taxon>
    </lineage>
</organism>